<comment type="caution">
    <text evidence="2">The sequence shown here is derived from an EMBL/GenBank/DDBJ whole genome shotgun (WGS) entry which is preliminary data.</text>
</comment>
<dbReference type="InterPro" id="IPR050194">
    <property type="entry name" value="Glycosyltransferase_grp1"/>
</dbReference>
<dbReference type="RefSeq" id="WP_189539234.1">
    <property type="nucleotide sequence ID" value="NZ_BMZD01000002.1"/>
</dbReference>
<dbReference type="Pfam" id="PF13692">
    <property type="entry name" value="Glyco_trans_1_4"/>
    <property type="match status" value="1"/>
</dbReference>
<dbReference type="CDD" id="cd03814">
    <property type="entry name" value="GT4-like"/>
    <property type="match status" value="1"/>
</dbReference>
<reference evidence="2" key="1">
    <citation type="journal article" date="2014" name="Int. J. Syst. Evol. Microbiol.">
        <title>Complete genome sequence of Corynebacterium casei LMG S-19264T (=DSM 44701T), isolated from a smear-ripened cheese.</title>
        <authorList>
            <consortium name="US DOE Joint Genome Institute (JGI-PGF)"/>
            <person name="Walter F."/>
            <person name="Albersmeier A."/>
            <person name="Kalinowski J."/>
            <person name="Ruckert C."/>
        </authorList>
    </citation>
    <scope>NUCLEOTIDE SEQUENCE</scope>
    <source>
        <strain evidence="2">KCTC 32422</strain>
    </source>
</reference>
<sequence>MRIAICTDAWHPQVNGVVRSLAMTVHQLTQRGHAVELITPDQFRTLPLPGYSEIRLALAPRFGTRRSLSAFAPDIVHIATEGPIGWSARRWCLANDVPFTTAFHTRFPDYAALRTGLDAERFWPLMRRFHAASRAVLVSTPALAAELAARGLPQARLWSRGIDRALFRPGHAPLPELAALPGPIMLYVGRVAAEKNLPAFLDAPVTGTKVVVGDGPELERLRQRYPEVRFLGALSGEDLARAYCSADVFVFPSRTDTFGLVLIEALACGLPVAAFPVAGPLDVIGADGRGADGTMPATIGVLHDNLTFAIQRALRLDPLAAAVYGAGFGWDRATDQFEAALAEAAIRPLPVPASAIREMAVPA</sequence>
<dbReference type="Pfam" id="PF13439">
    <property type="entry name" value="Glyco_transf_4"/>
    <property type="match status" value="1"/>
</dbReference>
<dbReference type="PANTHER" id="PTHR45947:SF3">
    <property type="entry name" value="SULFOQUINOVOSYL TRANSFERASE SQD2"/>
    <property type="match status" value="1"/>
</dbReference>
<dbReference type="AlphaFoldDB" id="A0A918RB25"/>
<feature type="domain" description="Glycosyltransferase subfamily 4-like N-terminal" evidence="1">
    <location>
        <begin position="14"/>
        <end position="164"/>
    </location>
</feature>
<name>A0A918RB25_9SPHN</name>
<dbReference type="PANTHER" id="PTHR45947">
    <property type="entry name" value="SULFOQUINOVOSYL TRANSFERASE SQD2"/>
    <property type="match status" value="1"/>
</dbReference>
<gene>
    <name evidence="2" type="ORF">GCM10011617_08970</name>
</gene>
<keyword evidence="3" id="KW-1185">Reference proteome</keyword>
<accession>A0A918RB25</accession>
<proteinExistence type="predicted"/>
<organism evidence="2 3">
    <name type="scientific">Novosphingobium arvoryzae</name>
    <dbReference type="NCBI Taxonomy" id="1256514"/>
    <lineage>
        <taxon>Bacteria</taxon>
        <taxon>Pseudomonadati</taxon>
        <taxon>Pseudomonadota</taxon>
        <taxon>Alphaproteobacteria</taxon>
        <taxon>Sphingomonadales</taxon>
        <taxon>Sphingomonadaceae</taxon>
        <taxon>Novosphingobium</taxon>
    </lineage>
</organism>
<evidence type="ECO:0000313" key="3">
    <source>
        <dbReference type="Proteomes" id="UP000634139"/>
    </source>
</evidence>
<protein>
    <submittedName>
        <fullName evidence="2">GDP-mannose-dependent alpha-mannosyltransferase</fullName>
    </submittedName>
</protein>
<dbReference type="Proteomes" id="UP000634139">
    <property type="component" value="Unassembled WGS sequence"/>
</dbReference>
<dbReference type="InterPro" id="IPR028098">
    <property type="entry name" value="Glyco_trans_4-like_N"/>
</dbReference>
<evidence type="ECO:0000313" key="2">
    <source>
        <dbReference type="EMBL" id="GGZ91814.1"/>
    </source>
</evidence>
<dbReference type="Gene3D" id="3.40.50.2000">
    <property type="entry name" value="Glycogen Phosphorylase B"/>
    <property type="match status" value="2"/>
</dbReference>
<dbReference type="SUPFAM" id="SSF53756">
    <property type="entry name" value="UDP-Glycosyltransferase/glycogen phosphorylase"/>
    <property type="match status" value="1"/>
</dbReference>
<dbReference type="EMBL" id="BMZD01000002">
    <property type="protein sequence ID" value="GGZ91814.1"/>
    <property type="molecule type" value="Genomic_DNA"/>
</dbReference>
<dbReference type="GO" id="GO:0016757">
    <property type="term" value="F:glycosyltransferase activity"/>
    <property type="evidence" value="ECO:0007669"/>
    <property type="project" value="UniProtKB-ARBA"/>
</dbReference>
<evidence type="ECO:0000259" key="1">
    <source>
        <dbReference type="Pfam" id="PF13439"/>
    </source>
</evidence>
<reference evidence="2" key="2">
    <citation type="submission" date="2020-09" db="EMBL/GenBank/DDBJ databases">
        <authorList>
            <person name="Sun Q."/>
            <person name="Kim S."/>
        </authorList>
    </citation>
    <scope>NUCLEOTIDE SEQUENCE</scope>
    <source>
        <strain evidence="2">KCTC 32422</strain>
    </source>
</reference>